<sequence length="67" mass="7797">AREQSPTDATTEWEVKLRWSARFRADQSAGRIRPERKNKAPEDPHPSLVPSRFHRHMHPAGGHNFRT</sequence>
<gene>
    <name evidence="2" type="ORF">PFISCL1PPCAC_4101</name>
</gene>
<feature type="region of interest" description="Disordered" evidence="1">
    <location>
        <begin position="24"/>
        <end position="67"/>
    </location>
</feature>
<dbReference type="AlphaFoldDB" id="A0AAV5V4K0"/>
<evidence type="ECO:0000313" key="2">
    <source>
        <dbReference type="EMBL" id="GMT12804.1"/>
    </source>
</evidence>
<evidence type="ECO:0000256" key="1">
    <source>
        <dbReference type="SAM" id="MobiDB-lite"/>
    </source>
</evidence>
<protein>
    <submittedName>
        <fullName evidence="2">Uncharacterized protein</fullName>
    </submittedName>
</protein>
<organism evidence="2 3">
    <name type="scientific">Pristionchus fissidentatus</name>
    <dbReference type="NCBI Taxonomy" id="1538716"/>
    <lineage>
        <taxon>Eukaryota</taxon>
        <taxon>Metazoa</taxon>
        <taxon>Ecdysozoa</taxon>
        <taxon>Nematoda</taxon>
        <taxon>Chromadorea</taxon>
        <taxon>Rhabditida</taxon>
        <taxon>Rhabditina</taxon>
        <taxon>Diplogasteromorpha</taxon>
        <taxon>Diplogasteroidea</taxon>
        <taxon>Neodiplogasteridae</taxon>
        <taxon>Pristionchus</taxon>
    </lineage>
</organism>
<evidence type="ECO:0000313" key="3">
    <source>
        <dbReference type="Proteomes" id="UP001432322"/>
    </source>
</evidence>
<proteinExistence type="predicted"/>
<dbReference type="EMBL" id="BTSY01000002">
    <property type="protein sequence ID" value="GMT12804.1"/>
    <property type="molecule type" value="Genomic_DNA"/>
</dbReference>
<reference evidence="2" key="1">
    <citation type="submission" date="2023-10" db="EMBL/GenBank/DDBJ databases">
        <title>Genome assembly of Pristionchus species.</title>
        <authorList>
            <person name="Yoshida K."/>
            <person name="Sommer R.J."/>
        </authorList>
    </citation>
    <scope>NUCLEOTIDE SEQUENCE</scope>
    <source>
        <strain evidence="2">RS5133</strain>
    </source>
</reference>
<name>A0AAV5V4K0_9BILA</name>
<feature type="non-terminal residue" evidence="2">
    <location>
        <position position="1"/>
    </location>
</feature>
<comment type="caution">
    <text evidence="2">The sequence shown here is derived from an EMBL/GenBank/DDBJ whole genome shotgun (WGS) entry which is preliminary data.</text>
</comment>
<accession>A0AAV5V4K0</accession>
<dbReference type="Proteomes" id="UP001432322">
    <property type="component" value="Unassembled WGS sequence"/>
</dbReference>
<feature type="non-terminal residue" evidence="2">
    <location>
        <position position="67"/>
    </location>
</feature>
<keyword evidence="3" id="KW-1185">Reference proteome</keyword>
<feature type="compositionally biased region" description="Basic and acidic residues" evidence="1">
    <location>
        <begin position="32"/>
        <end position="45"/>
    </location>
</feature>